<sequence length="489" mass="51835">MTKFARKPVHKPVLPLAVLAAALLSACSMAPTYQRPAAPVAAAFPADTAGAAARTSVPLPLAAGAREAVDTGWRDYFADPRLQQLIAAALENNRDLRTAALRIEEARAQYDIQSADRLPNLNANAAVTKAKTPAFLSPSGQTSIGKRYDAGLAISAFELDFFGRVKSLNDAALAAYLATSEARQAAQISLVAQVAQAYYTERAYAEQYALAQQTYDARARTYKLTQQRAEVGASSRLDLRSSETLMETARAAALTLARQRAQADNALTLLVGQPASGANAGAAGAMPSDRQIDDLSALPAGLPSDLLARRPDLRAAEQRLISANANIGAARAAFFPRISLTAALGSSSPSLNGLFDGGSGSWSFAPQLTLPIFDAGRNRANLGLAEVRKNIAVADYEKAIQTAFREVADALAARDYLGEQVAAQRAVQEAQADRLKLLQLRQDNGVASSLDVLDAQRELFSAQQALVQARLLRTTSAIDLYRALGGGIK</sequence>
<dbReference type="PANTHER" id="PTHR30203:SF32">
    <property type="entry name" value="CATION EFFLUX SYSTEM PROTEIN CUSC"/>
    <property type="match status" value="1"/>
</dbReference>
<dbReference type="EMBL" id="WHUF01000002">
    <property type="protein sequence ID" value="MQA18930.1"/>
    <property type="molecule type" value="Genomic_DNA"/>
</dbReference>
<keyword evidence="2" id="KW-0564">Palmitate</keyword>
<keyword evidence="2" id="KW-0449">Lipoprotein</keyword>
<organism evidence="3 4">
    <name type="scientific">Rugamonas rivuli</name>
    <dbReference type="NCBI Taxonomy" id="2743358"/>
    <lineage>
        <taxon>Bacteria</taxon>
        <taxon>Pseudomonadati</taxon>
        <taxon>Pseudomonadota</taxon>
        <taxon>Betaproteobacteria</taxon>
        <taxon>Burkholderiales</taxon>
        <taxon>Oxalobacteraceae</taxon>
        <taxon>Telluria group</taxon>
        <taxon>Rugamonas</taxon>
    </lineage>
</organism>
<keyword evidence="4" id="KW-1185">Reference proteome</keyword>
<keyword evidence="2" id="KW-0732">Signal</keyword>
<comment type="subcellular location">
    <subcellularLocation>
        <location evidence="2">Cell membrane</location>
        <topology evidence="2">Lipid-anchor</topology>
    </subcellularLocation>
</comment>
<proteinExistence type="inferred from homology"/>
<dbReference type="PROSITE" id="PS51257">
    <property type="entry name" value="PROKAR_LIPOPROTEIN"/>
    <property type="match status" value="1"/>
</dbReference>
<keyword evidence="2" id="KW-0812">Transmembrane</keyword>
<evidence type="ECO:0000313" key="3">
    <source>
        <dbReference type="EMBL" id="MQA18930.1"/>
    </source>
</evidence>
<dbReference type="Pfam" id="PF02321">
    <property type="entry name" value="OEP"/>
    <property type="match status" value="2"/>
</dbReference>
<dbReference type="Proteomes" id="UP000444318">
    <property type="component" value="Unassembled WGS sequence"/>
</dbReference>
<reference evidence="3 4" key="1">
    <citation type="submission" date="2019-10" db="EMBL/GenBank/DDBJ databases">
        <title>Two novel species isolated from a subtropical stream in China.</title>
        <authorList>
            <person name="Lu H."/>
        </authorList>
    </citation>
    <scope>NUCLEOTIDE SEQUENCE [LARGE SCALE GENOMIC DNA]</scope>
    <source>
        <strain evidence="3 4">FT103W</strain>
    </source>
</reference>
<comment type="caution">
    <text evidence="3">The sequence shown here is derived from an EMBL/GenBank/DDBJ whole genome shotgun (WGS) entry which is preliminary data.</text>
</comment>
<dbReference type="AlphaFoldDB" id="A0A843S9N9"/>
<evidence type="ECO:0000313" key="4">
    <source>
        <dbReference type="Proteomes" id="UP000444318"/>
    </source>
</evidence>
<dbReference type="InterPro" id="IPR003423">
    <property type="entry name" value="OMP_efflux"/>
</dbReference>
<evidence type="ECO:0000256" key="1">
    <source>
        <dbReference type="ARBA" id="ARBA00007613"/>
    </source>
</evidence>
<dbReference type="GO" id="GO:0005886">
    <property type="term" value="C:plasma membrane"/>
    <property type="evidence" value="ECO:0007669"/>
    <property type="project" value="UniProtKB-SubCell"/>
</dbReference>
<dbReference type="NCBIfam" id="TIGR01845">
    <property type="entry name" value="outer_NodT"/>
    <property type="match status" value="1"/>
</dbReference>
<dbReference type="Gene3D" id="2.20.200.10">
    <property type="entry name" value="Outer membrane efflux proteins (OEP)"/>
    <property type="match status" value="1"/>
</dbReference>
<evidence type="ECO:0000256" key="2">
    <source>
        <dbReference type="RuleBase" id="RU362097"/>
    </source>
</evidence>
<dbReference type="Gene3D" id="1.20.1600.10">
    <property type="entry name" value="Outer membrane efflux proteins (OEP)"/>
    <property type="match status" value="1"/>
</dbReference>
<keyword evidence="2" id="KW-1134">Transmembrane beta strand</keyword>
<dbReference type="GO" id="GO:0015562">
    <property type="term" value="F:efflux transmembrane transporter activity"/>
    <property type="evidence" value="ECO:0007669"/>
    <property type="project" value="InterPro"/>
</dbReference>
<dbReference type="PANTHER" id="PTHR30203">
    <property type="entry name" value="OUTER MEMBRANE CATION EFFLUX PROTEIN"/>
    <property type="match status" value="1"/>
</dbReference>
<feature type="chain" id="PRO_5033101761" evidence="2">
    <location>
        <begin position="31"/>
        <end position="489"/>
    </location>
</feature>
<comment type="similarity">
    <text evidence="1 2">Belongs to the outer membrane factor (OMF) (TC 1.B.17) family.</text>
</comment>
<name>A0A843S9N9_9BURK</name>
<keyword evidence="2" id="KW-0472">Membrane</keyword>
<accession>A0A843S9N9</accession>
<gene>
    <name evidence="3" type="ORF">GEV01_05315</name>
</gene>
<feature type="signal peptide" evidence="2">
    <location>
        <begin position="1"/>
        <end position="30"/>
    </location>
</feature>
<protein>
    <submittedName>
        <fullName evidence="3">Efflux transporter outer membrane subunit</fullName>
    </submittedName>
</protein>
<dbReference type="InterPro" id="IPR010131">
    <property type="entry name" value="MdtP/NodT-like"/>
</dbReference>
<dbReference type="RefSeq" id="WP_152803946.1">
    <property type="nucleotide sequence ID" value="NZ_WHUF01000002.1"/>
</dbReference>
<dbReference type="SUPFAM" id="SSF56954">
    <property type="entry name" value="Outer membrane efflux proteins (OEP)"/>
    <property type="match status" value="1"/>
</dbReference>